<dbReference type="EMBL" id="QFRJ01000003">
    <property type="protein sequence ID" value="PWH85998.1"/>
    <property type="molecule type" value="Genomic_DNA"/>
</dbReference>
<evidence type="ECO:0000313" key="3">
    <source>
        <dbReference type="EMBL" id="PWH85998.1"/>
    </source>
</evidence>
<dbReference type="NCBIfam" id="TIGR00236">
    <property type="entry name" value="wecB"/>
    <property type="match status" value="1"/>
</dbReference>
<sequence length="382" mass="42806">MKKIITIIGARPQIIKSAALSRAIKTKYADQLTEVLVHTGQHYDEQMSEVFFTELGLSKPDYNLNIGSGAHGAQTAEMITGLEELLTKEKPDAIVVYGDTNSTLAGAIAGSKMGIPIVHIEAGLRSFNKSMPEEINRIMCDHVSTLLFSPTKTGVEHLKNEGFKLDNVAPFNADNPKVYYSGDIMYDNSLYFSEIAEENLTTHQELDLHHKPYFLATVHRGANTDHPEKLKAIFEAFLEITELYPDHLVVLPLHPRTHKCMEAHFSEEFHQKIKDCKQFKIIPPISFLTIISLEKNCQLIITDSGGLQKEAYFFKKPCVILRPETEWVEIVEQGVAVIADADQSRIVNGVKDMLEQRGAEFPSLYGDGKAAEFIASEILKWC</sequence>
<dbReference type="AlphaFoldDB" id="A0A2U2XDW7"/>
<name>A0A2U2XDW7_9FLAO</name>
<comment type="caution">
    <text evidence="3">The sequence shown here is derived from an EMBL/GenBank/DDBJ whole genome shotgun (WGS) entry which is preliminary data.</text>
</comment>
<dbReference type="CDD" id="cd03786">
    <property type="entry name" value="GTB_UDP-GlcNAc_2-Epimerase"/>
    <property type="match status" value="1"/>
</dbReference>
<dbReference type="InterPro" id="IPR003331">
    <property type="entry name" value="UDP_GlcNAc_Epimerase_2_dom"/>
</dbReference>
<reference evidence="3 4" key="1">
    <citation type="submission" date="2018-05" db="EMBL/GenBank/DDBJ databases">
        <title>Brumimicrobium oceani sp. nov., isolated from coastal sediment.</title>
        <authorList>
            <person name="Kou Y."/>
        </authorList>
    </citation>
    <scope>NUCLEOTIDE SEQUENCE [LARGE SCALE GENOMIC DNA]</scope>
    <source>
        <strain evidence="3 4">C305</strain>
    </source>
</reference>
<organism evidence="3 4">
    <name type="scientific">Brumimicrobium oceani</name>
    <dbReference type="NCBI Taxonomy" id="2100725"/>
    <lineage>
        <taxon>Bacteria</taxon>
        <taxon>Pseudomonadati</taxon>
        <taxon>Bacteroidota</taxon>
        <taxon>Flavobacteriia</taxon>
        <taxon>Flavobacteriales</taxon>
        <taxon>Crocinitomicaceae</taxon>
        <taxon>Brumimicrobium</taxon>
    </lineage>
</organism>
<dbReference type="GO" id="GO:0016853">
    <property type="term" value="F:isomerase activity"/>
    <property type="evidence" value="ECO:0007669"/>
    <property type="project" value="UniProtKB-KW"/>
</dbReference>
<dbReference type="PANTHER" id="PTHR43174:SF1">
    <property type="entry name" value="UDP-N-ACETYLGLUCOSAMINE 2-EPIMERASE"/>
    <property type="match status" value="1"/>
</dbReference>
<keyword evidence="4" id="KW-1185">Reference proteome</keyword>
<evidence type="ECO:0000259" key="2">
    <source>
        <dbReference type="Pfam" id="PF02350"/>
    </source>
</evidence>
<dbReference type="InterPro" id="IPR029767">
    <property type="entry name" value="WecB-like"/>
</dbReference>
<dbReference type="PANTHER" id="PTHR43174">
    <property type="entry name" value="UDP-N-ACETYLGLUCOSAMINE 2-EPIMERASE"/>
    <property type="match status" value="1"/>
</dbReference>
<dbReference type="SUPFAM" id="SSF53756">
    <property type="entry name" value="UDP-Glycosyltransferase/glycogen phosphorylase"/>
    <property type="match status" value="1"/>
</dbReference>
<protein>
    <submittedName>
        <fullName evidence="3">UDP-N-acetylglucosamine 2-epimerase (Non-hydrolyzing)</fullName>
    </submittedName>
</protein>
<evidence type="ECO:0000256" key="1">
    <source>
        <dbReference type="RuleBase" id="RU003513"/>
    </source>
</evidence>
<dbReference type="Pfam" id="PF02350">
    <property type="entry name" value="Epimerase_2"/>
    <property type="match status" value="1"/>
</dbReference>
<dbReference type="Proteomes" id="UP000245370">
    <property type="component" value="Unassembled WGS sequence"/>
</dbReference>
<keyword evidence="1" id="KW-0413">Isomerase</keyword>
<dbReference type="RefSeq" id="WP_109358806.1">
    <property type="nucleotide sequence ID" value="NZ_QFRJ01000003.1"/>
</dbReference>
<gene>
    <name evidence="3" type="ORF">DIT68_05430</name>
</gene>
<dbReference type="OrthoDB" id="9803238at2"/>
<proteinExistence type="inferred from homology"/>
<comment type="similarity">
    <text evidence="1">Belongs to the UDP-N-acetylglucosamine 2-epimerase family.</text>
</comment>
<dbReference type="Gene3D" id="3.40.50.2000">
    <property type="entry name" value="Glycogen Phosphorylase B"/>
    <property type="match status" value="2"/>
</dbReference>
<evidence type="ECO:0000313" key="4">
    <source>
        <dbReference type="Proteomes" id="UP000245370"/>
    </source>
</evidence>
<reference evidence="3 4" key="2">
    <citation type="submission" date="2018-05" db="EMBL/GenBank/DDBJ databases">
        <authorList>
            <person name="Lanie J.A."/>
            <person name="Ng W.-L."/>
            <person name="Kazmierczak K.M."/>
            <person name="Andrzejewski T.M."/>
            <person name="Davidsen T.M."/>
            <person name="Wayne K.J."/>
            <person name="Tettelin H."/>
            <person name="Glass J.I."/>
            <person name="Rusch D."/>
            <person name="Podicherti R."/>
            <person name="Tsui H.-C.T."/>
            <person name="Winkler M.E."/>
        </authorList>
    </citation>
    <scope>NUCLEOTIDE SEQUENCE [LARGE SCALE GENOMIC DNA]</scope>
    <source>
        <strain evidence="3 4">C305</strain>
    </source>
</reference>
<accession>A0A2U2XDW7</accession>
<feature type="domain" description="UDP-N-acetylglucosamine 2-epimerase" evidence="2">
    <location>
        <begin position="29"/>
        <end position="377"/>
    </location>
</feature>